<accession>A0A8T0IKZ9</accession>
<reference evidence="1" key="1">
    <citation type="submission" date="2020-06" db="EMBL/GenBank/DDBJ databases">
        <title>WGS assembly of Ceratodon purpureus strain R40.</title>
        <authorList>
            <person name="Carey S.B."/>
            <person name="Jenkins J."/>
            <person name="Shu S."/>
            <person name="Lovell J.T."/>
            <person name="Sreedasyam A."/>
            <person name="Maumus F."/>
            <person name="Tiley G.P."/>
            <person name="Fernandez-Pozo N."/>
            <person name="Barry K."/>
            <person name="Chen C."/>
            <person name="Wang M."/>
            <person name="Lipzen A."/>
            <person name="Daum C."/>
            <person name="Saski C.A."/>
            <person name="Payton A.C."/>
            <person name="Mcbreen J.C."/>
            <person name="Conrad R.E."/>
            <person name="Kollar L.M."/>
            <person name="Olsson S."/>
            <person name="Huttunen S."/>
            <person name="Landis J.B."/>
            <person name="Wickett N.J."/>
            <person name="Johnson M.G."/>
            <person name="Rensing S.A."/>
            <person name="Grimwood J."/>
            <person name="Schmutz J."/>
            <person name="Mcdaniel S.F."/>
        </authorList>
    </citation>
    <scope>NUCLEOTIDE SEQUENCE</scope>
    <source>
        <strain evidence="1">R40</strain>
    </source>
</reference>
<sequence>MEIVAGFVSVFAVSDPAPVGFLFVCCATFGLTPGVPHVISNCGLHALAAWLS</sequence>
<dbReference type="Proteomes" id="UP000822688">
    <property type="component" value="Chromosome 3"/>
</dbReference>
<organism evidence="1 2">
    <name type="scientific">Ceratodon purpureus</name>
    <name type="common">Fire moss</name>
    <name type="synonym">Dicranum purpureum</name>
    <dbReference type="NCBI Taxonomy" id="3225"/>
    <lineage>
        <taxon>Eukaryota</taxon>
        <taxon>Viridiplantae</taxon>
        <taxon>Streptophyta</taxon>
        <taxon>Embryophyta</taxon>
        <taxon>Bryophyta</taxon>
        <taxon>Bryophytina</taxon>
        <taxon>Bryopsida</taxon>
        <taxon>Dicranidae</taxon>
        <taxon>Pseudoditrichales</taxon>
        <taxon>Ditrichaceae</taxon>
        <taxon>Ceratodon</taxon>
    </lineage>
</organism>
<dbReference type="AlphaFoldDB" id="A0A8T0IKZ9"/>
<keyword evidence="2" id="KW-1185">Reference proteome</keyword>
<proteinExistence type="predicted"/>
<name>A0A8T0IKZ9_CERPU</name>
<evidence type="ECO:0000313" key="1">
    <source>
        <dbReference type="EMBL" id="KAG0583705.1"/>
    </source>
</evidence>
<gene>
    <name evidence="1" type="ORF">KC19_3G156600</name>
</gene>
<comment type="caution">
    <text evidence="1">The sequence shown here is derived from an EMBL/GenBank/DDBJ whole genome shotgun (WGS) entry which is preliminary data.</text>
</comment>
<evidence type="ECO:0000313" key="2">
    <source>
        <dbReference type="Proteomes" id="UP000822688"/>
    </source>
</evidence>
<dbReference type="EMBL" id="CM026423">
    <property type="protein sequence ID" value="KAG0583705.1"/>
    <property type="molecule type" value="Genomic_DNA"/>
</dbReference>
<protein>
    <submittedName>
        <fullName evidence="1">Uncharacterized protein</fullName>
    </submittedName>
</protein>